<dbReference type="EMBL" id="SNRY01000201">
    <property type="protein sequence ID" value="KAA6344766.1"/>
    <property type="molecule type" value="Genomic_DNA"/>
</dbReference>
<dbReference type="EMBL" id="SNRY01000201">
    <property type="protein sequence ID" value="KAA6344757.1"/>
    <property type="molecule type" value="Genomic_DNA"/>
</dbReference>
<evidence type="ECO:0000259" key="3">
    <source>
        <dbReference type="Pfam" id="PF25137"/>
    </source>
</evidence>
<evidence type="ECO:0000313" key="4">
    <source>
        <dbReference type="EMBL" id="KAA6344757.1"/>
    </source>
</evidence>
<dbReference type="InterPro" id="IPR039697">
    <property type="entry name" value="Alcohol_dehydrogenase_Fe"/>
</dbReference>
<dbReference type="Pfam" id="PF00465">
    <property type="entry name" value="Fe-ADH"/>
    <property type="match status" value="1"/>
</dbReference>
<dbReference type="Gene3D" id="3.40.50.1970">
    <property type="match status" value="1"/>
</dbReference>
<dbReference type="InterPro" id="IPR056798">
    <property type="entry name" value="ADH_Fe_C"/>
</dbReference>
<dbReference type="GO" id="GO:0050060">
    <property type="term" value="F:long-chain-alcohol dehydrogenase activity"/>
    <property type="evidence" value="ECO:0007669"/>
    <property type="project" value="UniProtKB-EC"/>
</dbReference>
<protein>
    <submittedName>
        <fullName evidence="5">Long-chain-alcohol dehydrogenase 1</fullName>
        <ecNumber evidence="5">1.1.1.192</ecNumber>
    </submittedName>
</protein>
<dbReference type="GO" id="GO:0046872">
    <property type="term" value="F:metal ion binding"/>
    <property type="evidence" value="ECO:0007669"/>
    <property type="project" value="InterPro"/>
</dbReference>
<evidence type="ECO:0000256" key="1">
    <source>
        <dbReference type="ARBA" id="ARBA00023002"/>
    </source>
</evidence>
<proteinExistence type="predicted"/>
<dbReference type="InterPro" id="IPR001670">
    <property type="entry name" value="ADH_Fe/GldA"/>
</dbReference>
<sequence>MEKETYVGDFSIDSLFTTLQNSSFKEIFLVRGKRSYELCGAKLVIENIKSLFNYTITEFFDFQENPKIEDLEKGLRFMSNIKADLIIGIGGGSVLDMSKLIRFFYSYSGDITNTQFEKQKGLIPLITIPTTAGTGSEVTHFAVLYKEKIKYSIEHNDVLPDMAIVHPSFTYNNSPYLTACTGFDALAHAIEAYWNINATEESDTYAVKAIKLLYPNLSVVVNAPAKEARIKVSEGAYWAGKAINITKTTAPHAVSYPFTTYYNYPHGHAVALTFPYFAEYNIKKVSELSTKLSRDRYVDKMKYLCSIIGTTIESDIRLLFHNYIKKIGLSFNLLHDFQVELIIKNINTQRMVNNPMRFTLEQLRRYINNTNTEYEGN</sequence>
<dbReference type="FunFam" id="3.40.50.1970:FF:000003">
    <property type="entry name" value="Alcohol dehydrogenase, iron-containing"/>
    <property type="match status" value="1"/>
</dbReference>
<dbReference type="GO" id="GO:0004022">
    <property type="term" value="F:alcohol dehydrogenase (NAD+) activity"/>
    <property type="evidence" value="ECO:0007669"/>
    <property type="project" value="TreeGrafter"/>
</dbReference>
<reference evidence="5" key="1">
    <citation type="submission" date="2019-03" db="EMBL/GenBank/DDBJ databases">
        <title>Single cell metagenomics reveals metabolic interactions within the superorganism composed of flagellate Streblomastix strix and complex community of Bacteroidetes bacteria on its surface.</title>
        <authorList>
            <person name="Treitli S.C."/>
            <person name="Kolisko M."/>
            <person name="Husnik F."/>
            <person name="Keeling P."/>
            <person name="Hampl V."/>
        </authorList>
    </citation>
    <scope>NUCLEOTIDE SEQUENCE</scope>
    <source>
        <strain evidence="5">STM</strain>
    </source>
</reference>
<name>A0A5J4SFB7_9ZZZZ</name>
<keyword evidence="1 5" id="KW-0560">Oxidoreductase</keyword>
<organism evidence="5">
    <name type="scientific">termite gut metagenome</name>
    <dbReference type="NCBI Taxonomy" id="433724"/>
    <lineage>
        <taxon>unclassified sequences</taxon>
        <taxon>metagenomes</taxon>
        <taxon>organismal metagenomes</taxon>
    </lineage>
</organism>
<dbReference type="PANTHER" id="PTHR11496:SF83">
    <property type="entry name" value="HYDROXYACID-OXOACID TRANSHYDROGENASE, MITOCHONDRIAL"/>
    <property type="match status" value="1"/>
</dbReference>
<accession>A0A5J4SFB7</accession>
<dbReference type="AlphaFoldDB" id="A0A5J4SFB7"/>
<dbReference type="GO" id="GO:0017000">
    <property type="term" value="P:antibiotic biosynthetic process"/>
    <property type="evidence" value="ECO:0007669"/>
    <property type="project" value="InterPro"/>
</dbReference>
<dbReference type="PANTHER" id="PTHR11496">
    <property type="entry name" value="ALCOHOL DEHYDROGENASE"/>
    <property type="match status" value="1"/>
</dbReference>
<dbReference type="CDD" id="cd08182">
    <property type="entry name" value="HEPD"/>
    <property type="match status" value="1"/>
</dbReference>
<dbReference type="Pfam" id="PF25137">
    <property type="entry name" value="ADH_Fe_C"/>
    <property type="match status" value="1"/>
</dbReference>
<dbReference type="SUPFAM" id="SSF56796">
    <property type="entry name" value="Dehydroquinate synthase-like"/>
    <property type="match status" value="1"/>
</dbReference>
<comment type="caution">
    <text evidence="5">The sequence shown here is derived from an EMBL/GenBank/DDBJ whole genome shotgun (WGS) entry which is preliminary data.</text>
</comment>
<gene>
    <name evidence="4" type="ORF">EZS27_007627</name>
    <name evidence="5" type="ORF">EZS27_007636</name>
</gene>
<evidence type="ECO:0000313" key="5">
    <source>
        <dbReference type="EMBL" id="KAA6344766.1"/>
    </source>
</evidence>
<feature type="domain" description="Alcohol dehydrogenase iron-type/glycerol dehydrogenase GldA" evidence="2">
    <location>
        <begin position="5"/>
        <end position="167"/>
    </location>
</feature>
<dbReference type="Gene3D" id="1.20.1090.10">
    <property type="entry name" value="Dehydroquinate synthase-like - alpha domain"/>
    <property type="match status" value="1"/>
</dbReference>
<evidence type="ECO:0000259" key="2">
    <source>
        <dbReference type="Pfam" id="PF00465"/>
    </source>
</evidence>
<feature type="domain" description="Fe-containing alcohol dehydrogenase-like C-terminal" evidence="3">
    <location>
        <begin position="178"/>
        <end position="310"/>
    </location>
</feature>
<dbReference type="EC" id="1.1.1.192" evidence="5"/>
<dbReference type="InterPro" id="IPR035873">
    <property type="entry name" value="PhpC"/>
</dbReference>